<dbReference type="Proteomes" id="UP000652763">
    <property type="component" value="Unassembled WGS sequence"/>
</dbReference>
<evidence type="ECO:0000256" key="2">
    <source>
        <dbReference type="SAM" id="Phobius"/>
    </source>
</evidence>
<reference evidence="3 4" key="1">
    <citation type="submission" date="2020-08" db="EMBL/GenBank/DDBJ databases">
        <title>A Genomic Blueprint of the Chicken Gut Microbiome.</title>
        <authorList>
            <person name="Gilroy R."/>
            <person name="Ravi A."/>
            <person name="Getino M."/>
            <person name="Pursley I."/>
            <person name="Horton D.L."/>
            <person name="Alikhan N.-F."/>
            <person name="Baker D."/>
            <person name="Gharbi K."/>
            <person name="Hall N."/>
            <person name="Watson M."/>
            <person name="Adriaenssens E.M."/>
            <person name="Foster-Nyarko E."/>
            <person name="Jarju S."/>
            <person name="Secka A."/>
            <person name="Antonio M."/>
            <person name="Oren A."/>
            <person name="Chaudhuri R."/>
            <person name="La Ragione R.M."/>
            <person name="Hildebrand F."/>
            <person name="Pallen M.J."/>
        </authorList>
    </citation>
    <scope>NUCLEOTIDE SEQUENCE [LARGE SCALE GENOMIC DNA]</scope>
    <source>
        <strain evidence="3 4">Sa2BUA2</strain>
    </source>
</reference>
<name>A0ABR8YDK8_9MICC</name>
<feature type="region of interest" description="Disordered" evidence="1">
    <location>
        <begin position="110"/>
        <end position="261"/>
    </location>
</feature>
<keyword evidence="2" id="KW-0812">Transmembrane</keyword>
<feature type="transmembrane region" description="Helical" evidence="2">
    <location>
        <begin position="71"/>
        <end position="90"/>
    </location>
</feature>
<keyword evidence="4" id="KW-1185">Reference proteome</keyword>
<gene>
    <name evidence="3" type="ORF">H9638_00235</name>
</gene>
<sequence length="261" mass="27332">MNSMSSNPNDEEAIRRLLTESGVEATQELEAALLRMRESGREAAPAPCAELEALFTAGVTPLRKSTRRRGFLLGGAVIAAMAAGTTGVAATSHDFWVTAETSHEAPAPFTYEEVPAPTPEPPLEPAIPAPAETAAPAPVPVPAEETPAEPVPAVPAPAADEAQPGPGANQDWSTSDRGQGHGQGNGRAERPESQWHDDDDDDDDDDGFRGQHRAEQSGGWQQRNPGKGAEDSRSGTSNVWQPIGDGSRNHGGNSAWGPGSR</sequence>
<keyword evidence="2" id="KW-0472">Membrane</keyword>
<dbReference type="RefSeq" id="WP_191745198.1">
    <property type="nucleotide sequence ID" value="NZ_JACSQC010000001.1"/>
</dbReference>
<protein>
    <submittedName>
        <fullName evidence="3">Uncharacterized protein</fullName>
    </submittedName>
</protein>
<accession>A0ABR8YDK8</accession>
<evidence type="ECO:0000313" key="3">
    <source>
        <dbReference type="EMBL" id="MBD8042233.1"/>
    </source>
</evidence>
<feature type="compositionally biased region" description="Pro residues" evidence="1">
    <location>
        <begin position="116"/>
        <end position="128"/>
    </location>
</feature>
<proteinExistence type="predicted"/>
<keyword evidence="2" id="KW-1133">Transmembrane helix</keyword>
<evidence type="ECO:0000256" key="1">
    <source>
        <dbReference type="SAM" id="MobiDB-lite"/>
    </source>
</evidence>
<comment type="caution">
    <text evidence="3">The sequence shown here is derived from an EMBL/GenBank/DDBJ whole genome shotgun (WGS) entry which is preliminary data.</text>
</comment>
<feature type="compositionally biased region" description="Acidic residues" evidence="1">
    <location>
        <begin position="197"/>
        <end position="206"/>
    </location>
</feature>
<dbReference type="EMBL" id="JACSQC010000001">
    <property type="protein sequence ID" value="MBD8042233.1"/>
    <property type="molecule type" value="Genomic_DNA"/>
</dbReference>
<evidence type="ECO:0000313" key="4">
    <source>
        <dbReference type="Proteomes" id="UP000652763"/>
    </source>
</evidence>
<organism evidence="3 4">
    <name type="scientific">Arthrobacter pullicola</name>
    <dbReference type="NCBI Taxonomy" id="2762224"/>
    <lineage>
        <taxon>Bacteria</taxon>
        <taxon>Bacillati</taxon>
        <taxon>Actinomycetota</taxon>
        <taxon>Actinomycetes</taxon>
        <taxon>Micrococcales</taxon>
        <taxon>Micrococcaceae</taxon>
        <taxon>Arthrobacter</taxon>
    </lineage>
</organism>
<feature type="compositionally biased region" description="Basic and acidic residues" evidence="1">
    <location>
        <begin position="187"/>
        <end position="196"/>
    </location>
</feature>